<accession>A0A8R1WRT2</accession>
<dbReference type="AlphaFoldDB" id="A0A8R1WRT2"/>
<reference evidence="14" key="2">
    <citation type="submission" date="2022-06" db="UniProtKB">
        <authorList>
            <consortium name="EnsemblMetazoa"/>
        </authorList>
    </citation>
    <scope>IDENTIFICATION</scope>
    <source>
        <strain evidence="14">p50T (Dazao)</strain>
    </source>
</reference>
<keyword evidence="11" id="KW-0325">Glycoprotein</keyword>
<evidence type="ECO:0000256" key="10">
    <source>
        <dbReference type="ARBA" id="ARBA00023170"/>
    </source>
</evidence>
<dbReference type="PRINTS" id="PR01609">
    <property type="entry name" value="CD36FAMILY"/>
</dbReference>
<sequence>MCGIVVSIVILVVGASLVLVSTIVGFAVVPGIVENMIIDSVVLSDDSQQFERFQEVPFGLNFSVTLFNIENPAEVLEGGVPNLTERGPYIYRLRQNRIISNEEEDKLTYNRLENFEFNERASFPFTEDDIVTITNTPYHAILQVAESAFPEMASFLPMVMNGIFGQNNNAPIIDIRVGDLLFDGIPLCKDADLIGRVACNLIRNMTETSQNIETQDDGSMLFTVLAYKQNKPTAPYKVLRGLNDHTDLGRILSYNERSSLEYWVDEVDEEGESIEPSICNTIKGTDSAIFPPFVDTGNSIFALNADICRSVELRYQYDTEYEGIPTKRFSANEWFLDNEDGCYCLNVTKGITQENGCLLRGTMELFTCSGAFMVLSYPHFLYADPIYRNGVVGMNPVEDKHRIMLDIEPNTGTPVVGAKRAQFNIFIRPISGIVATDNIKTTLMPLFWVEETSRLPLNFVEEIQGRLLRPLNLLSILIPVIVAICFVILVIGILVTIRASSKRNKIKQ</sequence>
<dbReference type="InterPro" id="IPR002159">
    <property type="entry name" value="CD36_fam"/>
</dbReference>
<keyword evidence="4" id="KW-0716">Sensory transduction</keyword>
<dbReference type="PANTHER" id="PTHR11923:SF109">
    <property type="entry name" value="SENSORY NEURON MEMBRANE PROTEIN 2"/>
    <property type="match status" value="1"/>
</dbReference>
<dbReference type="PANTHER" id="PTHR11923">
    <property type="entry name" value="SCAVENGER RECEPTOR CLASS B TYPE-1 SR-B1"/>
    <property type="match status" value="1"/>
</dbReference>
<evidence type="ECO:0000256" key="13">
    <source>
        <dbReference type="SAM" id="Phobius"/>
    </source>
</evidence>
<evidence type="ECO:0000313" key="14">
    <source>
        <dbReference type="EnsemblMetazoa" id="XP_004933211.2"/>
    </source>
</evidence>
<keyword evidence="3" id="KW-1003">Cell membrane</keyword>
<keyword evidence="10" id="KW-0675">Receptor</keyword>
<dbReference type="RefSeq" id="XP_004933211.2">
    <property type="nucleotide sequence ID" value="XM_004933154.5"/>
</dbReference>
<organism evidence="14 15">
    <name type="scientific">Bombyx mori</name>
    <name type="common">Silk moth</name>
    <dbReference type="NCBI Taxonomy" id="7091"/>
    <lineage>
        <taxon>Eukaryota</taxon>
        <taxon>Metazoa</taxon>
        <taxon>Ecdysozoa</taxon>
        <taxon>Arthropoda</taxon>
        <taxon>Hexapoda</taxon>
        <taxon>Insecta</taxon>
        <taxon>Pterygota</taxon>
        <taxon>Neoptera</taxon>
        <taxon>Endopterygota</taxon>
        <taxon>Lepidoptera</taxon>
        <taxon>Glossata</taxon>
        <taxon>Ditrysia</taxon>
        <taxon>Bombycoidea</taxon>
        <taxon>Bombycidae</taxon>
        <taxon>Bombycinae</taxon>
        <taxon>Bombyx</taxon>
    </lineage>
</organism>
<dbReference type="GO" id="GO:0007608">
    <property type="term" value="P:sensory perception of smell"/>
    <property type="evidence" value="ECO:0007669"/>
    <property type="project" value="UniProtKB-KW"/>
</dbReference>
<evidence type="ECO:0000256" key="12">
    <source>
        <dbReference type="ARBA" id="ARBA00040645"/>
    </source>
</evidence>
<feature type="transmembrane region" description="Helical" evidence="13">
    <location>
        <begin position="473"/>
        <end position="497"/>
    </location>
</feature>
<keyword evidence="9" id="KW-1015">Disulfide bond</keyword>
<evidence type="ECO:0000256" key="5">
    <source>
        <dbReference type="ARBA" id="ARBA00022692"/>
    </source>
</evidence>
<evidence type="ECO:0000256" key="8">
    <source>
        <dbReference type="ARBA" id="ARBA00023136"/>
    </source>
</evidence>
<proteinExistence type="inferred from homology"/>
<dbReference type="GeneID" id="101742423"/>
<evidence type="ECO:0000313" key="15">
    <source>
        <dbReference type="Proteomes" id="UP000005204"/>
    </source>
</evidence>
<evidence type="ECO:0000256" key="4">
    <source>
        <dbReference type="ARBA" id="ARBA00022606"/>
    </source>
</evidence>
<evidence type="ECO:0000256" key="7">
    <source>
        <dbReference type="ARBA" id="ARBA00022989"/>
    </source>
</evidence>
<dbReference type="Proteomes" id="UP000005204">
    <property type="component" value="Unassembled WGS sequence"/>
</dbReference>
<keyword evidence="6" id="KW-0552">Olfaction</keyword>
<protein>
    <recommendedName>
        <fullName evidence="12">Sensory neuron membrane protein 2</fullName>
    </recommendedName>
</protein>
<keyword evidence="7 13" id="KW-1133">Transmembrane helix</keyword>
<evidence type="ECO:0000256" key="6">
    <source>
        <dbReference type="ARBA" id="ARBA00022725"/>
    </source>
</evidence>
<keyword evidence="5 13" id="KW-0812">Transmembrane</keyword>
<evidence type="ECO:0000256" key="2">
    <source>
        <dbReference type="ARBA" id="ARBA00010532"/>
    </source>
</evidence>
<keyword evidence="8 13" id="KW-0472">Membrane</keyword>
<name>A0A8R1WRT2_BOMMO</name>
<reference evidence="15" key="1">
    <citation type="journal article" date="2008" name="Insect Biochem. Mol. Biol.">
        <title>The genome of a lepidopteran model insect, the silkworm Bombyx mori.</title>
        <authorList>
            <consortium name="International Silkworm Genome Consortium"/>
        </authorList>
    </citation>
    <scope>NUCLEOTIDE SEQUENCE [LARGE SCALE GENOMIC DNA]</scope>
    <source>
        <strain evidence="15">p50T</strain>
    </source>
</reference>
<dbReference type="GO" id="GO:0005044">
    <property type="term" value="F:scavenger receptor activity"/>
    <property type="evidence" value="ECO:0007669"/>
    <property type="project" value="TreeGrafter"/>
</dbReference>
<dbReference type="Pfam" id="PF01130">
    <property type="entry name" value="CD36"/>
    <property type="match status" value="1"/>
</dbReference>
<dbReference type="GO" id="GO:0005886">
    <property type="term" value="C:plasma membrane"/>
    <property type="evidence" value="ECO:0007669"/>
    <property type="project" value="UniProtKB-SubCell"/>
</dbReference>
<evidence type="ECO:0000256" key="9">
    <source>
        <dbReference type="ARBA" id="ARBA00023157"/>
    </source>
</evidence>
<dbReference type="CTD" id="38868"/>
<evidence type="ECO:0000256" key="1">
    <source>
        <dbReference type="ARBA" id="ARBA00004236"/>
    </source>
</evidence>
<feature type="transmembrane region" description="Helical" evidence="13">
    <location>
        <begin position="7"/>
        <end position="33"/>
    </location>
</feature>
<evidence type="ECO:0000256" key="3">
    <source>
        <dbReference type="ARBA" id="ARBA00022475"/>
    </source>
</evidence>
<evidence type="ECO:0000256" key="11">
    <source>
        <dbReference type="ARBA" id="ARBA00023180"/>
    </source>
</evidence>
<dbReference type="EnsemblMetazoa" id="XM_004933154.4">
    <property type="protein sequence ID" value="XP_004933211.2"/>
    <property type="gene ID" value="LOC101742423"/>
</dbReference>
<dbReference type="KEGG" id="bmor:101742423"/>
<comment type="similarity">
    <text evidence="2">Belongs to the CD36 family.</text>
</comment>
<comment type="subcellular location">
    <subcellularLocation>
        <location evidence="1">Cell membrane</location>
    </subcellularLocation>
</comment>
<dbReference type="GO" id="GO:0005737">
    <property type="term" value="C:cytoplasm"/>
    <property type="evidence" value="ECO:0007669"/>
    <property type="project" value="TreeGrafter"/>
</dbReference>
<keyword evidence="15" id="KW-1185">Reference proteome</keyword>